<dbReference type="EMBL" id="UGVC01000001">
    <property type="protein sequence ID" value="SUD90780.1"/>
    <property type="molecule type" value="Genomic_DNA"/>
</dbReference>
<dbReference type="CDD" id="cd02035">
    <property type="entry name" value="ArsA"/>
    <property type="match status" value="1"/>
</dbReference>
<dbReference type="GO" id="GO:0005524">
    <property type="term" value="F:ATP binding"/>
    <property type="evidence" value="ECO:0007669"/>
    <property type="project" value="InterPro"/>
</dbReference>
<comment type="catalytic activity">
    <reaction evidence="2">
        <text>arsenite(in) + ATP + H2O = arsenite(out) + ADP + phosphate + H(+)</text>
        <dbReference type="Rhea" id="RHEA:11348"/>
        <dbReference type="ChEBI" id="CHEBI:15377"/>
        <dbReference type="ChEBI" id="CHEBI:15378"/>
        <dbReference type="ChEBI" id="CHEBI:29242"/>
        <dbReference type="ChEBI" id="CHEBI:30616"/>
        <dbReference type="ChEBI" id="CHEBI:43474"/>
        <dbReference type="ChEBI" id="CHEBI:456216"/>
        <dbReference type="EC" id="7.3.2.7"/>
    </reaction>
</comment>
<dbReference type="Gene3D" id="3.40.50.300">
    <property type="entry name" value="P-loop containing nucleotide triphosphate hydrolases"/>
    <property type="match status" value="1"/>
</dbReference>
<dbReference type="PANTHER" id="PTHR10803">
    <property type="entry name" value="ARSENICAL PUMP-DRIVING ATPASE ARSENITE-TRANSLOCATING ATPASE"/>
    <property type="match status" value="1"/>
</dbReference>
<keyword evidence="6" id="KW-1185">Reference proteome</keyword>
<dbReference type="InterPro" id="IPR027417">
    <property type="entry name" value="P-loop_NTPase"/>
</dbReference>
<dbReference type="GO" id="GO:0015446">
    <property type="term" value="F:ATPase-coupled arsenite transmembrane transporter activity"/>
    <property type="evidence" value="ECO:0007669"/>
    <property type="project" value="UniProtKB-EC"/>
</dbReference>
<dbReference type="SUPFAM" id="SSF52540">
    <property type="entry name" value="P-loop containing nucleoside triphosphate hydrolases"/>
    <property type="match status" value="1"/>
</dbReference>
<accession>A0A379LJI3</accession>
<dbReference type="EC" id="7.3.2.7" evidence="3"/>
<dbReference type="PANTHER" id="PTHR10803:SF3">
    <property type="entry name" value="ATPASE GET3"/>
    <property type="match status" value="1"/>
</dbReference>
<dbReference type="AlphaFoldDB" id="A0A379LJI3"/>
<evidence type="ECO:0000313" key="6">
    <source>
        <dbReference type="Proteomes" id="UP000254123"/>
    </source>
</evidence>
<dbReference type="GO" id="GO:0016887">
    <property type="term" value="F:ATP hydrolysis activity"/>
    <property type="evidence" value="ECO:0007669"/>
    <property type="project" value="InterPro"/>
</dbReference>
<feature type="domain" description="ArsA/GET3 Anion-transporting ATPase-like" evidence="4">
    <location>
        <begin position="37"/>
        <end position="356"/>
    </location>
</feature>
<evidence type="ECO:0000256" key="2">
    <source>
        <dbReference type="ARBA" id="ARBA00052296"/>
    </source>
</evidence>
<evidence type="ECO:0000259" key="4">
    <source>
        <dbReference type="Pfam" id="PF02374"/>
    </source>
</evidence>
<dbReference type="NCBIfam" id="TIGR00345">
    <property type="entry name" value="GET3_arsA_TRC40"/>
    <property type="match status" value="1"/>
</dbReference>
<dbReference type="Proteomes" id="UP000254123">
    <property type="component" value="Unassembled WGS sequence"/>
</dbReference>
<gene>
    <name evidence="5" type="primary">arsA</name>
    <name evidence="5" type="ORF">NCTC10526_01126</name>
</gene>
<evidence type="ECO:0000256" key="1">
    <source>
        <dbReference type="ARBA" id="ARBA00011040"/>
    </source>
</evidence>
<comment type="similarity">
    <text evidence="1">Belongs to the arsA ATPase family.</text>
</comment>
<dbReference type="InterPro" id="IPR016300">
    <property type="entry name" value="ATPase_ArsA/GET3"/>
</dbReference>
<protein>
    <recommendedName>
        <fullName evidence="3">arsenite-transporting ATPase</fullName>
        <ecNumber evidence="3">7.3.2.7</ecNumber>
    </recommendedName>
</protein>
<name>A0A379LJI3_9GAMM</name>
<evidence type="ECO:0000256" key="3">
    <source>
        <dbReference type="ARBA" id="ARBA00066752"/>
    </source>
</evidence>
<dbReference type="STRING" id="1123034.GCA_000685805_01302"/>
<keyword evidence="5" id="KW-0378">Hydrolase</keyword>
<proteinExistence type="inferred from homology"/>
<sequence>MNGTYAWACRVAPCSMEVAVKMDNLANLVQQLQQTPIIFVGGKGGVGKTTTAAALAAKFAQRQQKTLIVSTDPAHSLGDVFAMNLASSSAKNKPKALTEYLDALELDPDLIIDEHFARVEKTISSYANPDMMPKIKEHLQLSKSAPGAQEAAMLEAICRYLVDSVEQGIYQHIIFDTAPTGHTLRLLMLPEMMEAWTDGLLTQQRRQAKLKGAADNFATTKSKSVINNPFKDAKPVDKWQQAVDVLNARKNLFKKAGELLHDRQQTAVVLVLTADNLPIEETRRAVNQLKEAKLAPAALVVNQLIQAEQSDEFWQNRALRQQSLLQDIKQHFVDYPLYGIYLQRSDVRGIEALAKLD</sequence>
<dbReference type="Pfam" id="PF02374">
    <property type="entry name" value="ArsA_ATPase"/>
    <property type="match status" value="1"/>
</dbReference>
<dbReference type="InterPro" id="IPR025723">
    <property type="entry name" value="ArsA/GET3_ATPase-like"/>
</dbReference>
<evidence type="ECO:0000313" key="5">
    <source>
        <dbReference type="EMBL" id="SUD90780.1"/>
    </source>
</evidence>
<reference evidence="5 6" key="1">
    <citation type="submission" date="2018-06" db="EMBL/GenBank/DDBJ databases">
        <authorList>
            <consortium name="Pathogen Informatics"/>
            <person name="Doyle S."/>
        </authorList>
    </citation>
    <scope>NUCLEOTIDE SEQUENCE [LARGE SCALE GENOMIC DNA]</scope>
    <source>
        <strain evidence="5 6">NCTC10526</strain>
    </source>
</reference>
<organism evidence="5 6">
    <name type="scientific">Psychrobacter phenylpyruvicus</name>
    <dbReference type="NCBI Taxonomy" id="29432"/>
    <lineage>
        <taxon>Bacteria</taxon>
        <taxon>Pseudomonadati</taxon>
        <taxon>Pseudomonadota</taxon>
        <taxon>Gammaproteobacteria</taxon>
        <taxon>Moraxellales</taxon>
        <taxon>Moraxellaceae</taxon>
        <taxon>Psychrobacter</taxon>
    </lineage>
</organism>